<dbReference type="KEGG" id="apln:112906071"/>
<dbReference type="Gene3D" id="2.40.128.20">
    <property type="match status" value="1"/>
</dbReference>
<keyword evidence="1" id="KW-1185">Reference proteome</keyword>
<reference evidence="2" key="1">
    <citation type="submission" date="2025-08" db="UniProtKB">
        <authorList>
            <consortium name="RefSeq"/>
        </authorList>
    </citation>
    <scope>IDENTIFICATION</scope>
    <source>
        <tissue evidence="2">Entire body</tissue>
    </source>
</reference>
<dbReference type="AlphaFoldDB" id="A0A7F5RHL0"/>
<organism evidence="1 2">
    <name type="scientific">Agrilus planipennis</name>
    <name type="common">Emerald ash borer</name>
    <name type="synonym">Agrilus marcopoli</name>
    <dbReference type="NCBI Taxonomy" id="224129"/>
    <lineage>
        <taxon>Eukaryota</taxon>
        <taxon>Metazoa</taxon>
        <taxon>Ecdysozoa</taxon>
        <taxon>Arthropoda</taxon>
        <taxon>Hexapoda</taxon>
        <taxon>Insecta</taxon>
        <taxon>Pterygota</taxon>
        <taxon>Neoptera</taxon>
        <taxon>Endopterygota</taxon>
        <taxon>Coleoptera</taxon>
        <taxon>Polyphaga</taxon>
        <taxon>Elateriformia</taxon>
        <taxon>Buprestoidea</taxon>
        <taxon>Buprestidae</taxon>
        <taxon>Agrilinae</taxon>
        <taxon>Agrilus</taxon>
    </lineage>
</organism>
<evidence type="ECO:0000313" key="1">
    <source>
        <dbReference type="Proteomes" id="UP000192223"/>
    </source>
</evidence>
<accession>A0A7F5RHL0</accession>
<gene>
    <name evidence="2" type="primary">LOC112906071</name>
</gene>
<name>A0A7F5RHL0_AGRPL</name>
<proteinExistence type="predicted"/>
<dbReference type="Proteomes" id="UP000192223">
    <property type="component" value="Unplaced"/>
</dbReference>
<evidence type="ECO:0000313" key="2">
    <source>
        <dbReference type="RefSeq" id="XP_025835479.1"/>
    </source>
</evidence>
<dbReference type="InterPro" id="IPR012674">
    <property type="entry name" value="Calycin"/>
</dbReference>
<dbReference type="GeneID" id="112906071"/>
<protein>
    <submittedName>
        <fullName evidence="2">Uncharacterized protein LOC112906071</fullName>
    </submittedName>
</protein>
<dbReference type="InParanoid" id="A0A7F5RHL0"/>
<dbReference type="RefSeq" id="XP_025835479.1">
    <property type="nucleotide sequence ID" value="XM_025979694.1"/>
</dbReference>
<sequence>MNVNTVDNFSFERLSGNEAVWYPVISYANNGDCQRVYFTVWGALPLSTEMDHLWKNVSSGVWHRRQGRVIWDESYYPYGLAVLRVEYPDAADVMVYRVIGLEDDEFAIFYRCVNVNRRNRQGKNNHIYVNVHAVPL</sequence>
<dbReference type="SUPFAM" id="SSF50814">
    <property type="entry name" value="Lipocalins"/>
    <property type="match status" value="1"/>
</dbReference>